<keyword evidence="1" id="KW-0808">Transferase</keyword>
<dbReference type="GO" id="GO:0016740">
    <property type="term" value="F:transferase activity"/>
    <property type="evidence" value="ECO:0007669"/>
    <property type="project" value="UniProtKB-KW"/>
</dbReference>
<evidence type="ECO:0000313" key="2">
    <source>
        <dbReference type="Proteomes" id="UP000182100"/>
    </source>
</evidence>
<dbReference type="RefSeq" id="WP_139058524.1">
    <property type="nucleotide sequence ID" value="NZ_FMZK01000019.1"/>
</dbReference>
<organism evidence="1 2">
    <name type="scientific">Streptomyces prasinopilosus</name>
    <dbReference type="NCBI Taxonomy" id="67344"/>
    <lineage>
        <taxon>Bacteria</taxon>
        <taxon>Bacillati</taxon>
        <taxon>Actinomycetota</taxon>
        <taxon>Actinomycetes</taxon>
        <taxon>Kitasatosporales</taxon>
        <taxon>Streptomycetaceae</taxon>
        <taxon>Streptomyces</taxon>
    </lineage>
</organism>
<dbReference type="Proteomes" id="UP000182100">
    <property type="component" value="Unassembled WGS sequence"/>
</dbReference>
<keyword evidence="2" id="KW-1185">Reference proteome</keyword>
<dbReference type="STRING" id="67344.SAMN05216505_11921"/>
<protein>
    <submittedName>
        <fullName evidence="1">Sterol 3beta-glucosyltransferase</fullName>
    </submittedName>
</protein>
<dbReference type="EMBL" id="FMZK01000019">
    <property type="protein sequence ID" value="SDE16289.1"/>
    <property type="molecule type" value="Genomic_DNA"/>
</dbReference>
<gene>
    <name evidence="1" type="ORF">SAMN05216505_11921</name>
</gene>
<reference evidence="2" key="1">
    <citation type="submission" date="2016-10" db="EMBL/GenBank/DDBJ databases">
        <authorList>
            <person name="Varghese N."/>
            <person name="Submissions S."/>
        </authorList>
    </citation>
    <scope>NUCLEOTIDE SEQUENCE [LARGE SCALE GENOMIC DNA]</scope>
    <source>
        <strain evidence="2">CGMCC 4.3504</strain>
    </source>
</reference>
<dbReference type="AlphaFoldDB" id="A0A1G7AN49"/>
<evidence type="ECO:0000313" key="1">
    <source>
        <dbReference type="EMBL" id="SDE16289.1"/>
    </source>
</evidence>
<name>A0A1G7AN49_9ACTN</name>
<accession>A0A1G7AN49</accession>
<sequence>MLGKGFEEALPQLLEDTRPAAEDGAGLVVHPYDDFESGHHAAERLGVPSALATFYPNVVPSR</sequence>
<dbReference type="Gene3D" id="3.40.50.2000">
    <property type="entry name" value="Glycogen Phosphorylase B"/>
    <property type="match status" value="1"/>
</dbReference>
<proteinExistence type="predicted"/>